<reference evidence="2 3" key="1">
    <citation type="journal article" date="2015" name="Genome Announc.">
        <title>Genome Sequence of Mushroom Soft-Rot Pathogen Janthinobacterium agaricidamnosum.</title>
        <authorList>
            <person name="Graupner K."/>
            <person name="Lackner G."/>
            <person name="Hertweck C."/>
        </authorList>
    </citation>
    <scope>NUCLEOTIDE SEQUENCE [LARGE SCALE GENOMIC DNA]</scope>
    <source>
        <strain evidence="3">NBRC 102515 / DSM 9628</strain>
    </source>
</reference>
<gene>
    <name evidence="2" type="ORF">GJA_2043</name>
</gene>
<accession>W0V5P9</accession>
<protein>
    <submittedName>
        <fullName evidence="2">Uncharacterized protein</fullName>
    </submittedName>
</protein>
<evidence type="ECO:0000313" key="2">
    <source>
        <dbReference type="EMBL" id="CDG82678.1"/>
    </source>
</evidence>
<keyword evidence="3" id="KW-1185">Reference proteome</keyword>
<dbReference type="AlphaFoldDB" id="W0V5P9"/>
<feature type="region of interest" description="Disordered" evidence="1">
    <location>
        <begin position="133"/>
        <end position="163"/>
    </location>
</feature>
<organism evidence="2 3">
    <name type="scientific">Janthinobacterium agaricidamnosum NBRC 102515 = DSM 9628</name>
    <dbReference type="NCBI Taxonomy" id="1349767"/>
    <lineage>
        <taxon>Bacteria</taxon>
        <taxon>Pseudomonadati</taxon>
        <taxon>Pseudomonadota</taxon>
        <taxon>Betaproteobacteria</taxon>
        <taxon>Burkholderiales</taxon>
        <taxon>Oxalobacteraceae</taxon>
        <taxon>Janthinobacterium</taxon>
    </lineage>
</organism>
<sequence>MPSIHTHPQYTLPNRPEAILLPTRQPSEATQYGTNPAPKTAADLPAIRNVLLLSTNPAASALGERLQNAQEQLEKGIIDNKEHAAQCTTIVAEAQVLRGTRKNTLTNLEYSALHDDVALQRHLQQGATAAAHKQAQSKNAAARGRRNLQNMLPPADTRPAKADTRAALTAPTAAPVAEQATRLATPVKVAAQLSDAAASTLSYSAAVLSSKSLYIRSMMSGATWAASATFNGIDHGLLAKERSTLDLLSDTANFGAGALSMVATSFSHAANLNQTAVNTAATSSNTLWGIAGGLAALSGIKNGYQLACQYRTSALAYTASALQVAGGVANAAAAGVSLRSTATSNGNDAELNRLSSSLWMAGTAFGIAGAVVGGMVESRQQKANQLRSGVGTSPV</sequence>
<dbReference type="Proteomes" id="UP000027604">
    <property type="component" value="Chromosome I"/>
</dbReference>
<proteinExistence type="predicted"/>
<dbReference type="HOGENOM" id="CLU_697876_0_0_4"/>
<evidence type="ECO:0000256" key="1">
    <source>
        <dbReference type="SAM" id="MobiDB-lite"/>
    </source>
</evidence>
<evidence type="ECO:0000313" key="3">
    <source>
        <dbReference type="Proteomes" id="UP000027604"/>
    </source>
</evidence>
<dbReference type="PATRIC" id="fig|1349767.4.peg.3806"/>
<name>W0V5P9_9BURK</name>
<dbReference type="EMBL" id="HG322949">
    <property type="protein sequence ID" value="CDG82678.1"/>
    <property type="molecule type" value="Genomic_DNA"/>
</dbReference>
<dbReference type="KEGG" id="jag:GJA_2043"/>